<organism evidence="3 4">
    <name type="scientific">Fusarium falciforme</name>
    <dbReference type="NCBI Taxonomy" id="195108"/>
    <lineage>
        <taxon>Eukaryota</taxon>
        <taxon>Fungi</taxon>
        <taxon>Dikarya</taxon>
        <taxon>Ascomycota</taxon>
        <taxon>Pezizomycotina</taxon>
        <taxon>Sordariomycetes</taxon>
        <taxon>Hypocreomycetidae</taxon>
        <taxon>Hypocreales</taxon>
        <taxon>Nectriaceae</taxon>
        <taxon>Fusarium</taxon>
        <taxon>Fusarium solani species complex</taxon>
    </lineage>
</organism>
<dbReference type="Pfam" id="PF04082">
    <property type="entry name" value="Fungal_trans"/>
    <property type="match status" value="1"/>
</dbReference>
<dbReference type="InterPro" id="IPR007219">
    <property type="entry name" value="XnlR_reg_dom"/>
</dbReference>
<keyword evidence="4" id="KW-1185">Reference proteome</keyword>
<dbReference type="Proteomes" id="UP001152087">
    <property type="component" value="Unassembled WGS sequence"/>
</dbReference>
<keyword evidence="1" id="KW-0539">Nucleus</keyword>
<accession>A0A9W8UTS9</accession>
<dbReference type="OrthoDB" id="2283488at2759"/>
<proteinExistence type="predicted"/>
<gene>
    <name evidence="3" type="ORF">NW755_013539</name>
</gene>
<sequence>MAQHSISVHFQRSFPILHEQSLRADAAYFFGADTPADLQYAAKDPLTLMRSFAVLTAFCAAQSFLYARSTIPYGAAVGPRFLTASRSMLREYEDDDLRNPDVTSLQIRMLLSRSAQQHAGDSWLSWHLVGEACLIARRMRLYSESAVSQHPPLEATMLRNAFWMLWSADSSAICMQNRAVVLYEPLFDTEMDLAEFGLNQVPLLEGGNADAPGEFEVSLSQCFHYLRRTWEVAARLMMVIRAYGRSNPGNIDPELAIGSTKLNKIKQMYSQFNAVLDDIPATLQPSVVFGETLTEAERSCYISQRYRLLSAYYYGKLMIIHECRHLGLASVVGFRDDDSTLNSEEINVARDFIHNLQSIQFHYLVELGEPGVEVMRAVGSILLAISQKSENATTGQRALSQLNVLLDILARLDSQASEKLTAQLSQA</sequence>
<protein>
    <recommendedName>
        <fullName evidence="2">Xylanolytic transcriptional activator regulatory domain-containing protein</fullName>
    </recommendedName>
</protein>
<evidence type="ECO:0000256" key="1">
    <source>
        <dbReference type="ARBA" id="ARBA00023242"/>
    </source>
</evidence>
<evidence type="ECO:0000313" key="4">
    <source>
        <dbReference type="Proteomes" id="UP001152087"/>
    </source>
</evidence>
<dbReference type="GO" id="GO:0003677">
    <property type="term" value="F:DNA binding"/>
    <property type="evidence" value="ECO:0007669"/>
    <property type="project" value="InterPro"/>
</dbReference>
<feature type="domain" description="Xylanolytic transcriptional activator regulatory" evidence="2">
    <location>
        <begin position="9"/>
        <end position="193"/>
    </location>
</feature>
<dbReference type="PANTHER" id="PTHR46910">
    <property type="entry name" value="TRANSCRIPTION FACTOR PDR1"/>
    <property type="match status" value="1"/>
</dbReference>
<dbReference type="GO" id="GO:0006351">
    <property type="term" value="P:DNA-templated transcription"/>
    <property type="evidence" value="ECO:0007669"/>
    <property type="project" value="InterPro"/>
</dbReference>
<evidence type="ECO:0000259" key="2">
    <source>
        <dbReference type="Pfam" id="PF04082"/>
    </source>
</evidence>
<dbReference type="GO" id="GO:0008270">
    <property type="term" value="F:zinc ion binding"/>
    <property type="evidence" value="ECO:0007669"/>
    <property type="project" value="InterPro"/>
</dbReference>
<reference evidence="3" key="1">
    <citation type="submission" date="2022-09" db="EMBL/GenBank/DDBJ databases">
        <title>Fusarium specimens isolated from Avocado Roots.</title>
        <authorList>
            <person name="Stajich J."/>
            <person name="Roper C."/>
            <person name="Heimlech-Rivalta G."/>
        </authorList>
    </citation>
    <scope>NUCLEOTIDE SEQUENCE</scope>
    <source>
        <strain evidence="3">A02</strain>
    </source>
</reference>
<dbReference type="GO" id="GO:0003700">
    <property type="term" value="F:DNA-binding transcription factor activity"/>
    <property type="evidence" value="ECO:0007669"/>
    <property type="project" value="InterPro"/>
</dbReference>
<dbReference type="InterPro" id="IPR050987">
    <property type="entry name" value="AtrR-like"/>
</dbReference>
<dbReference type="AlphaFoldDB" id="A0A9W8UTS9"/>
<dbReference type="PANTHER" id="PTHR46910:SF1">
    <property type="entry name" value="MISCELLANEOUS ZN(II)2CYS6 TRANSCRIPTION FACTOR (EUROFUNG)-RELATED"/>
    <property type="match status" value="1"/>
</dbReference>
<dbReference type="EMBL" id="JAOQAV010000086">
    <property type="protein sequence ID" value="KAJ4177930.1"/>
    <property type="molecule type" value="Genomic_DNA"/>
</dbReference>
<name>A0A9W8UTS9_9HYPO</name>
<comment type="caution">
    <text evidence="3">The sequence shown here is derived from an EMBL/GenBank/DDBJ whole genome shotgun (WGS) entry which is preliminary data.</text>
</comment>
<dbReference type="CDD" id="cd12148">
    <property type="entry name" value="fungal_TF_MHR"/>
    <property type="match status" value="1"/>
</dbReference>
<evidence type="ECO:0000313" key="3">
    <source>
        <dbReference type="EMBL" id="KAJ4177930.1"/>
    </source>
</evidence>